<proteinExistence type="predicted"/>
<organism evidence="1">
    <name type="scientific">Pseudoalteromonas prydzensis</name>
    <dbReference type="NCBI Taxonomy" id="182141"/>
    <lineage>
        <taxon>Bacteria</taxon>
        <taxon>Pseudomonadati</taxon>
        <taxon>Pseudomonadota</taxon>
        <taxon>Gammaproteobacteria</taxon>
        <taxon>Alteromonadales</taxon>
        <taxon>Pseudoalteromonadaceae</taxon>
        <taxon>Pseudoalteromonas</taxon>
    </lineage>
</organism>
<protein>
    <submittedName>
        <fullName evidence="1">UMP kinase</fullName>
    </submittedName>
</protein>
<accession>A0A7V1CY44</accession>
<dbReference type="EMBL" id="DRGM01000080">
    <property type="protein sequence ID" value="HEA16315.1"/>
    <property type="molecule type" value="Genomic_DNA"/>
</dbReference>
<reference evidence="1" key="1">
    <citation type="journal article" date="2020" name="mSystems">
        <title>Genome- and Community-Level Interaction Insights into Carbon Utilization and Element Cycling Functions of Hydrothermarchaeota in Hydrothermal Sediment.</title>
        <authorList>
            <person name="Zhou Z."/>
            <person name="Liu Y."/>
            <person name="Xu W."/>
            <person name="Pan J."/>
            <person name="Luo Z.H."/>
            <person name="Li M."/>
        </authorList>
    </citation>
    <scope>NUCLEOTIDE SEQUENCE [LARGE SCALE GENOMIC DNA]</scope>
    <source>
        <strain evidence="1">HyVt-346</strain>
    </source>
</reference>
<feature type="non-terminal residue" evidence="1">
    <location>
        <position position="1"/>
    </location>
</feature>
<gene>
    <name evidence="1" type="ORF">ENH88_07685</name>
</gene>
<evidence type="ECO:0000313" key="1">
    <source>
        <dbReference type="EMBL" id="HEA16315.1"/>
    </source>
</evidence>
<dbReference type="AlphaFoldDB" id="A0A7V1CY44"/>
<dbReference type="GO" id="GO:0016301">
    <property type="term" value="F:kinase activity"/>
    <property type="evidence" value="ECO:0007669"/>
    <property type="project" value="UniProtKB-KW"/>
</dbReference>
<sequence>VFNMNKSGALKRVIMGEEEGTLISSQASDEVIN</sequence>
<name>A0A7V1CY44_9GAMM</name>
<comment type="caution">
    <text evidence="1">The sequence shown here is derived from an EMBL/GenBank/DDBJ whole genome shotgun (WGS) entry which is preliminary data.</text>
</comment>
<dbReference type="Proteomes" id="UP000886188">
    <property type="component" value="Unassembled WGS sequence"/>
</dbReference>
<keyword evidence="1" id="KW-0808">Transferase</keyword>
<keyword evidence="1" id="KW-0418">Kinase</keyword>